<evidence type="ECO:0000313" key="3">
    <source>
        <dbReference type="Proteomes" id="UP000053257"/>
    </source>
</evidence>
<organism evidence="2 3">
    <name type="scientific">Phlebiopsis gigantea (strain 11061_1 CR5-6)</name>
    <name type="common">White-rot fungus</name>
    <name type="synonym">Peniophora gigantea</name>
    <dbReference type="NCBI Taxonomy" id="745531"/>
    <lineage>
        <taxon>Eukaryota</taxon>
        <taxon>Fungi</taxon>
        <taxon>Dikarya</taxon>
        <taxon>Basidiomycota</taxon>
        <taxon>Agaricomycotina</taxon>
        <taxon>Agaricomycetes</taxon>
        <taxon>Polyporales</taxon>
        <taxon>Phanerochaetaceae</taxon>
        <taxon>Phlebiopsis</taxon>
    </lineage>
</organism>
<dbReference type="Gene3D" id="2.60.120.260">
    <property type="entry name" value="Galactose-binding domain-like"/>
    <property type="match status" value="1"/>
</dbReference>
<sequence>MSGSVVKLDDRAGGIVYSGTWVEGGRKQEYQSTTHGTITTGSSFMFNFSGVSISVFGTVPPAPLDGKMTTTSYNLDDSEAVIVNSPSSLVIMYGYQFYSASPLKDTNHTITVTFTSVAAETQTEFWFDYLEYVSGGESALQSSEPAQTSSAPIPTTSSFSTASTSTMRSLAVQSSAAPIPTYALSAPEDRNSTGLSVFSQPPEIKSTLENSAPSARVSGVTASGSNTVHSTISIATIIPAVLVPLLKRTRYTLHHQGSSRHEERGNATDILSASGQDSCVIFSTDPLGSARLATSQDSEAVVDPTSAANADIYARTTTYANSEDSYYRDQLSKKARLYPRLYPSWLRK</sequence>
<name>A0A0C3S2K2_PHLG1</name>
<dbReference type="HOGENOM" id="CLU_797190_0_0_1"/>
<dbReference type="AlphaFoldDB" id="A0A0C3S2K2"/>
<dbReference type="OrthoDB" id="3265734at2759"/>
<feature type="region of interest" description="Disordered" evidence="1">
    <location>
        <begin position="141"/>
        <end position="160"/>
    </location>
</feature>
<accession>A0A0C3S2K2</accession>
<dbReference type="STRING" id="745531.A0A0C3S2K2"/>
<evidence type="ECO:0000256" key="1">
    <source>
        <dbReference type="SAM" id="MobiDB-lite"/>
    </source>
</evidence>
<feature type="compositionally biased region" description="Low complexity" evidence="1">
    <location>
        <begin position="145"/>
        <end position="160"/>
    </location>
</feature>
<proteinExistence type="predicted"/>
<reference evidence="2 3" key="1">
    <citation type="journal article" date="2014" name="PLoS Genet.">
        <title>Analysis of the Phlebiopsis gigantea genome, transcriptome and secretome provides insight into its pioneer colonization strategies of wood.</title>
        <authorList>
            <person name="Hori C."/>
            <person name="Ishida T."/>
            <person name="Igarashi K."/>
            <person name="Samejima M."/>
            <person name="Suzuki H."/>
            <person name="Master E."/>
            <person name="Ferreira P."/>
            <person name="Ruiz-Duenas F.J."/>
            <person name="Held B."/>
            <person name="Canessa P."/>
            <person name="Larrondo L.F."/>
            <person name="Schmoll M."/>
            <person name="Druzhinina I.S."/>
            <person name="Kubicek C.P."/>
            <person name="Gaskell J.A."/>
            <person name="Kersten P."/>
            <person name="St John F."/>
            <person name="Glasner J."/>
            <person name="Sabat G."/>
            <person name="Splinter BonDurant S."/>
            <person name="Syed K."/>
            <person name="Yadav J."/>
            <person name="Mgbeahuruike A.C."/>
            <person name="Kovalchuk A."/>
            <person name="Asiegbu F.O."/>
            <person name="Lackner G."/>
            <person name="Hoffmeister D."/>
            <person name="Rencoret J."/>
            <person name="Gutierrez A."/>
            <person name="Sun H."/>
            <person name="Lindquist E."/>
            <person name="Barry K."/>
            <person name="Riley R."/>
            <person name="Grigoriev I.V."/>
            <person name="Henrissat B."/>
            <person name="Kues U."/>
            <person name="Berka R.M."/>
            <person name="Martinez A.T."/>
            <person name="Covert S.F."/>
            <person name="Blanchette R.A."/>
            <person name="Cullen D."/>
        </authorList>
    </citation>
    <scope>NUCLEOTIDE SEQUENCE [LARGE SCALE GENOMIC DNA]</scope>
    <source>
        <strain evidence="2 3">11061_1 CR5-6</strain>
    </source>
</reference>
<gene>
    <name evidence="2" type="ORF">PHLGIDRAFT_504160</name>
</gene>
<dbReference type="Proteomes" id="UP000053257">
    <property type="component" value="Unassembled WGS sequence"/>
</dbReference>
<dbReference type="EMBL" id="KN840727">
    <property type="protein sequence ID" value="KIP01880.1"/>
    <property type="molecule type" value="Genomic_DNA"/>
</dbReference>
<evidence type="ECO:0000313" key="2">
    <source>
        <dbReference type="EMBL" id="KIP01880.1"/>
    </source>
</evidence>
<protein>
    <submittedName>
        <fullName evidence="2">Uncharacterized protein</fullName>
    </submittedName>
</protein>
<keyword evidence="3" id="KW-1185">Reference proteome</keyword>